<evidence type="ECO:0000256" key="1">
    <source>
        <dbReference type="ARBA" id="ARBA00004141"/>
    </source>
</evidence>
<keyword evidence="7" id="KW-1185">Reference proteome</keyword>
<dbReference type="Proteomes" id="UP001591681">
    <property type="component" value="Unassembled WGS sequence"/>
</dbReference>
<feature type="chain" id="PRO_5044789438" evidence="5">
    <location>
        <begin position="20"/>
        <end position="139"/>
    </location>
</feature>
<evidence type="ECO:0000313" key="7">
    <source>
        <dbReference type="Proteomes" id="UP001591681"/>
    </source>
</evidence>
<keyword evidence="5" id="KW-0732">Signal</keyword>
<keyword evidence="2" id="KW-0812">Transmembrane</keyword>
<dbReference type="AlphaFoldDB" id="A0ABD1KH24"/>
<reference evidence="6 7" key="1">
    <citation type="submission" date="2024-09" db="EMBL/GenBank/DDBJ databases">
        <title>A chromosome-level genome assembly of Gray's grenadier anchovy, Coilia grayii.</title>
        <authorList>
            <person name="Fu Z."/>
        </authorList>
    </citation>
    <scope>NUCLEOTIDE SEQUENCE [LARGE SCALE GENOMIC DNA]</scope>
    <source>
        <strain evidence="6">G4</strain>
        <tissue evidence="6">Muscle</tissue>
    </source>
</reference>
<keyword evidence="4" id="KW-0472">Membrane</keyword>
<name>A0ABD1KH24_9TELE</name>
<evidence type="ECO:0000313" key="6">
    <source>
        <dbReference type="EMBL" id="KAL2098296.1"/>
    </source>
</evidence>
<dbReference type="EMBL" id="JBHFQA010000006">
    <property type="protein sequence ID" value="KAL2098296.1"/>
    <property type="molecule type" value="Genomic_DNA"/>
</dbReference>
<protein>
    <submittedName>
        <fullName evidence="6">Uncharacterized protein</fullName>
    </submittedName>
</protein>
<organism evidence="6 7">
    <name type="scientific">Coilia grayii</name>
    <name type="common">Gray's grenadier anchovy</name>
    <dbReference type="NCBI Taxonomy" id="363190"/>
    <lineage>
        <taxon>Eukaryota</taxon>
        <taxon>Metazoa</taxon>
        <taxon>Chordata</taxon>
        <taxon>Craniata</taxon>
        <taxon>Vertebrata</taxon>
        <taxon>Euteleostomi</taxon>
        <taxon>Actinopterygii</taxon>
        <taxon>Neopterygii</taxon>
        <taxon>Teleostei</taxon>
        <taxon>Clupei</taxon>
        <taxon>Clupeiformes</taxon>
        <taxon>Clupeoidei</taxon>
        <taxon>Engraulidae</taxon>
        <taxon>Coilinae</taxon>
        <taxon>Coilia</taxon>
    </lineage>
</organism>
<gene>
    <name evidence="6" type="ORF">ACEWY4_007503</name>
</gene>
<dbReference type="PANTHER" id="PTHR16119">
    <property type="entry name" value="TRANSMEMBRANE PROTEIN 144"/>
    <property type="match status" value="1"/>
</dbReference>
<dbReference type="GO" id="GO:0016020">
    <property type="term" value="C:membrane"/>
    <property type="evidence" value="ECO:0007669"/>
    <property type="project" value="UniProtKB-SubCell"/>
</dbReference>
<comment type="caution">
    <text evidence="6">The sequence shown here is derived from an EMBL/GenBank/DDBJ whole genome shotgun (WGS) entry which is preliminary data.</text>
</comment>
<evidence type="ECO:0000256" key="4">
    <source>
        <dbReference type="ARBA" id="ARBA00023136"/>
    </source>
</evidence>
<accession>A0ABD1KH24</accession>
<proteinExistence type="predicted"/>
<evidence type="ECO:0000256" key="5">
    <source>
        <dbReference type="SAM" id="SignalP"/>
    </source>
</evidence>
<feature type="signal peptide" evidence="5">
    <location>
        <begin position="1"/>
        <end position="19"/>
    </location>
</feature>
<keyword evidence="3" id="KW-1133">Transmembrane helix</keyword>
<dbReference type="InterPro" id="IPR010651">
    <property type="entry name" value="Sugar_transport"/>
</dbReference>
<sequence length="139" mass="15099">MGMALCFSVLAMLIVLCTSDCDAIHYLGRDNANPDWQHPLGATRDSHTTNATDVTYDLFSCAVTVIFYGSNFVPVKRIGSGDVNGTGMPIVTTSSLSLGLLLWASFNLLMGWASTRCVCIYQPVCPLRYCLAHCLAVRL</sequence>
<dbReference type="PANTHER" id="PTHR16119:SF17">
    <property type="entry name" value="TRANSMEMBRANE PROTEIN 144"/>
    <property type="match status" value="1"/>
</dbReference>
<comment type="subcellular location">
    <subcellularLocation>
        <location evidence="1">Membrane</location>
        <topology evidence="1">Multi-pass membrane protein</topology>
    </subcellularLocation>
</comment>
<evidence type="ECO:0000256" key="2">
    <source>
        <dbReference type="ARBA" id="ARBA00022692"/>
    </source>
</evidence>
<evidence type="ECO:0000256" key="3">
    <source>
        <dbReference type="ARBA" id="ARBA00022989"/>
    </source>
</evidence>